<dbReference type="GO" id="GO:0009765">
    <property type="term" value="P:photosynthesis, light harvesting"/>
    <property type="evidence" value="ECO:0007669"/>
    <property type="project" value="InterPro"/>
</dbReference>
<dbReference type="GO" id="GO:0016020">
    <property type="term" value="C:membrane"/>
    <property type="evidence" value="ECO:0007669"/>
    <property type="project" value="InterPro"/>
</dbReference>
<protein>
    <submittedName>
        <fullName evidence="2">Light Harvesting Complex Protein</fullName>
    </submittedName>
</protein>
<reference evidence="2" key="1">
    <citation type="submission" date="2024-03" db="EMBL/GenBank/DDBJ databases">
        <title>Eukaryotic viruses encode the ribosomal protein eL40.</title>
        <authorList>
            <person name="Thomy J."/>
            <person name="Schvarcz C.R."/>
            <person name="McBeain K.A."/>
            <person name="Edwards K.F."/>
            <person name="Steward G.F."/>
        </authorList>
    </citation>
    <scope>NUCLEOTIDE SEQUENCE</scope>
    <source>
        <strain evidence="2">FloV-SA2</strain>
    </source>
</reference>
<keyword evidence="1" id="KW-0602">Photosynthesis</keyword>
<dbReference type="Gene3D" id="1.10.3460.10">
    <property type="entry name" value="Chlorophyll a/b binding protein domain"/>
    <property type="match status" value="1"/>
</dbReference>
<dbReference type="InterPro" id="IPR022796">
    <property type="entry name" value="Chloroa_b-bind"/>
</dbReference>
<proteinExistence type="predicted"/>
<gene>
    <name evidence="2" type="ORF">FloV-SA2_00208</name>
</gene>
<dbReference type="InterPro" id="IPR001344">
    <property type="entry name" value="Chloro_AB-bd_pln"/>
</dbReference>
<accession>A0AB39J915</accession>
<sequence length="182" mass="20692">MKISFISVMVSMCGIFGVNGFQLGPSKPVTKSFSYNGDISPTGYFDPLRLTENMREKDLKYLREAELHHGRVAMIAATMLPILDFVNKDNLAIDYFSKDHGEWNRFGLGYMAIFEFIRMLSLYKNPSEKLFELKDNAQPGMLNTFVPFDEELSNKELSNGRLAMIGALGYIVQELVTQQKII</sequence>
<evidence type="ECO:0000256" key="1">
    <source>
        <dbReference type="ARBA" id="ARBA00022531"/>
    </source>
</evidence>
<dbReference type="SUPFAM" id="SSF103511">
    <property type="entry name" value="Chlorophyll a-b binding protein"/>
    <property type="match status" value="1"/>
</dbReference>
<evidence type="ECO:0000313" key="2">
    <source>
        <dbReference type="EMBL" id="XDO02027.1"/>
    </source>
</evidence>
<dbReference type="PANTHER" id="PTHR21649">
    <property type="entry name" value="CHLOROPHYLL A/B BINDING PROTEIN"/>
    <property type="match status" value="1"/>
</dbReference>
<organism evidence="2">
    <name type="scientific">Florenciella sp. virus SA2</name>
    <dbReference type="NCBI Taxonomy" id="3240092"/>
    <lineage>
        <taxon>Viruses</taxon>
    </lineage>
</organism>
<name>A0AB39J915_9VIRU</name>
<dbReference type="EMBL" id="PP542043">
    <property type="protein sequence ID" value="XDO02027.1"/>
    <property type="molecule type" value="Genomic_DNA"/>
</dbReference>
<dbReference type="Pfam" id="PF00504">
    <property type="entry name" value="Chloroa_b-bind"/>
    <property type="match status" value="1"/>
</dbReference>